<evidence type="ECO:0000313" key="11">
    <source>
        <dbReference type="EMBL" id="KAE9460538.1"/>
    </source>
</evidence>
<keyword evidence="12" id="KW-1185">Reference proteome</keyword>
<dbReference type="Proteomes" id="UP000428333">
    <property type="component" value="Linkage Group LG04"/>
</dbReference>
<evidence type="ECO:0000313" key="12">
    <source>
        <dbReference type="Proteomes" id="UP000428333"/>
    </source>
</evidence>
<evidence type="ECO:0000256" key="1">
    <source>
        <dbReference type="ARBA" id="ARBA00004651"/>
    </source>
</evidence>
<evidence type="ECO:0000256" key="8">
    <source>
        <dbReference type="RuleBase" id="RU361233"/>
    </source>
</evidence>
<evidence type="ECO:0000256" key="6">
    <source>
        <dbReference type="ARBA" id="ARBA00022989"/>
    </source>
</evidence>
<dbReference type="InterPro" id="IPR006702">
    <property type="entry name" value="CASP_dom"/>
</dbReference>
<feature type="transmembrane region" description="Helical" evidence="8">
    <location>
        <begin position="175"/>
        <end position="196"/>
    </location>
</feature>
<feature type="region of interest" description="Disordered" evidence="9">
    <location>
        <begin position="1"/>
        <end position="23"/>
    </location>
</feature>
<dbReference type="PANTHER" id="PTHR36488">
    <property type="entry name" value="CASP-LIKE PROTEIN 1U1"/>
    <property type="match status" value="1"/>
</dbReference>
<evidence type="ECO:0000256" key="2">
    <source>
        <dbReference type="ARBA" id="ARBA00007651"/>
    </source>
</evidence>
<feature type="non-terminal residue" evidence="11">
    <location>
        <position position="1"/>
    </location>
</feature>
<evidence type="ECO:0000256" key="7">
    <source>
        <dbReference type="ARBA" id="ARBA00023136"/>
    </source>
</evidence>
<dbReference type="PANTHER" id="PTHR36488:SF8">
    <property type="entry name" value="CASP-LIKE PROTEIN 1U1"/>
    <property type="match status" value="1"/>
</dbReference>
<gene>
    <name evidence="11" type="ORF">C3L33_07570</name>
</gene>
<dbReference type="GO" id="GO:0005886">
    <property type="term" value="C:plasma membrane"/>
    <property type="evidence" value="ECO:0007669"/>
    <property type="project" value="UniProtKB-SubCell"/>
</dbReference>
<dbReference type="EMBL" id="QEFC01001003">
    <property type="protein sequence ID" value="KAE9460538.1"/>
    <property type="molecule type" value="Genomic_DNA"/>
</dbReference>
<feature type="transmembrane region" description="Helical" evidence="8">
    <location>
        <begin position="33"/>
        <end position="52"/>
    </location>
</feature>
<evidence type="ECO:0000256" key="4">
    <source>
        <dbReference type="ARBA" id="ARBA00022475"/>
    </source>
</evidence>
<organism evidence="11 12">
    <name type="scientific">Rhododendron williamsianum</name>
    <dbReference type="NCBI Taxonomy" id="262921"/>
    <lineage>
        <taxon>Eukaryota</taxon>
        <taxon>Viridiplantae</taxon>
        <taxon>Streptophyta</taxon>
        <taxon>Embryophyta</taxon>
        <taxon>Tracheophyta</taxon>
        <taxon>Spermatophyta</taxon>
        <taxon>Magnoliopsida</taxon>
        <taxon>eudicotyledons</taxon>
        <taxon>Gunneridae</taxon>
        <taxon>Pentapetalae</taxon>
        <taxon>asterids</taxon>
        <taxon>Ericales</taxon>
        <taxon>Ericaceae</taxon>
        <taxon>Ericoideae</taxon>
        <taxon>Rhodoreae</taxon>
        <taxon>Rhododendron</taxon>
    </lineage>
</organism>
<name>A0A6A4M1Q5_9ERIC</name>
<proteinExistence type="inferred from homology"/>
<comment type="similarity">
    <text evidence="2 8">Belongs to the Casparian strip membrane proteins (CASP) family.</text>
</comment>
<comment type="caution">
    <text evidence="11">The sequence shown here is derived from an EMBL/GenBank/DDBJ whole genome shotgun (WGS) entry which is preliminary data.</text>
</comment>
<evidence type="ECO:0000256" key="9">
    <source>
        <dbReference type="SAM" id="MobiDB-lite"/>
    </source>
</evidence>
<reference evidence="11 12" key="1">
    <citation type="journal article" date="2019" name="Genome Biol. Evol.">
        <title>The Rhododendron genome and chromosomal organization provide insight into shared whole-genome duplications across the heath family (Ericaceae).</title>
        <authorList>
            <person name="Soza V.L."/>
            <person name="Lindsley D."/>
            <person name="Waalkes A."/>
            <person name="Ramage E."/>
            <person name="Patwardhan R.P."/>
            <person name="Burton J.N."/>
            <person name="Adey A."/>
            <person name="Kumar A."/>
            <person name="Qiu R."/>
            <person name="Shendure J."/>
            <person name="Hall B."/>
        </authorList>
    </citation>
    <scope>NUCLEOTIDE SEQUENCE [LARGE SCALE GENOMIC DNA]</scope>
    <source>
        <strain evidence="11">RSF 1966-606</strain>
    </source>
</reference>
<keyword evidence="7 8" id="KW-0472">Membrane</keyword>
<dbReference type="InterPro" id="IPR044173">
    <property type="entry name" value="CASPL"/>
</dbReference>
<dbReference type="Pfam" id="PF04535">
    <property type="entry name" value="CASP_dom"/>
    <property type="match status" value="1"/>
</dbReference>
<feature type="transmembrane region" description="Helical" evidence="8">
    <location>
        <begin position="79"/>
        <end position="109"/>
    </location>
</feature>
<protein>
    <recommendedName>
        <fullName evidence="8">CASP-like protein</fullName>
    </recommendedName>
</protein>
<feature type="domain" description="Casparian strip membrane protein" evidence="10">
    <location>
        <begin position="26"/>
        <end position="183"/>
    </location>
</feature>
<keyword evidence="6 8" id="KW-1133">Transmembrane helix</keyword>
<accession>A0A6A4M1Q5</accession>
<evidence type="ECO:0000256" key="3">
    <source>
        <dbReference type="ARBA" id="ARBA00011489"/>
    </source>
</evidence>
<dbReference type="OrthoDB" id="1898688at2759"/>
<sequence>MDGVEGTSDGGVREEASSGTKRGVTRAARSLELGLRVVGMGFSLVAAVMVGVDKDTEVVAITVVDTLPPPLHVSLTAKWYYMSALVYFVVANAIACFYAAVSLVALSIMSTKKTTQNGLTLALLILDLVMVALLFSANGAAAGVGLIGLHGNSHANWKKVCNVFKTFCRNSTAGFAMSMMGSFVFLWLVLLGTLSLHKKSR</sequence>
<comment type="subunit">
    <text evidence="3 8">Homodimer and heterodimers.</text>
</comment>
<feature type="transmembrane region" description="Helical" evidence="8">
    <location>
        <begin position="121"/>
        <end position="149"/>
    </location>
</feature>
<evidence type="ECO:0000259" key="10">
    <source>
        <dbReference type="Pfam" id="PF04535"/>
    </source>
</evidence>
<comment type="subcellular location">
    <subcellularLocation>
        <location evidence="1 8">Cell membrane</location>
        <topology evidence="1 8">Multi-pass membrane protein</topology>
    </subcellularLocation>
</comment>
<evidence type="ECO:0000256" key="5">
    <source>
        <dbReference type="ARBA" id="ARBA00022692"/>
    </source>
</evidence>
<keyword evidence="4 8" id="KW-1003">Cell membrane</keyword>
<dbReference type="NCBIfam" id="TIGR01569">
    <property type="entry name" value="A_tha_TIGR01569"/>
    <property type="match status" value="1"/>
</dbReference>
<dbReference type="InterPro" id="IPR006459">
    <property type="entry name" value="CASP/CASPL"/>
</dbReference>
<keyword evidence="5 8" id="KW-0812">Transmembrane</keyword>
<dbReference type="AlphaFoldDB" id="A0A6A4M1Q5"/>